<dbReference type="AlphaFoldDB" id="A0A0E9RZW6"/>
<dbReference type="EMBL" id="GBXM01073936">
    <property type="protein sequence ID" value="JAH34641.1"/>
    <property type="molecule type" value="Transcribed_RNA"/>
</dbReference>
<organism evidence="1">
    <name type="scientific">Anguilla anguilla</name>
    <name type="common">European freshwater eel</name>
    <name type="synonym">Muraena anguilla</name>
    <dbReference type="NCBI Taxonomy" id="7936"/>
    <lineage>
        <taxon>Eukaryota</taxon>
        <taxon>Metazoa</taxon>
        <taxon>Chordata</taxon>
        <taxon>Craniata</taxon>
        <taxon>Vertebrata</taxon>
        <taxon>Euteleostomi</taxon>
        <taxon>Actinopterygii</taxon>
        <taxon>Neopterygii</taxon>
        <taxon>Teleostei</taxon>
        <taxon>Anguilliformes</taxon>
        <taxon>Anguillidae</taxon>
        <taxon>Anguilla</taxon>
    </lineage>
</organism>
<accession>A0A0E9RZW6</accession>
<protein>
    <submittedName>
        <fullName evidence="1">Uncharacterized protein</fullName>
    </submittedName>
</protein>
<sequence length="55" mass="6417">MAKTKNSFHVFWQLPCFIGNSKESTGPFLTPLCSVYYGCYFVEYNLNVSQRHIHI</sequence>
<proteinExistence type="predicted"/>
<reference evidence="1" key="2">
    <citation type="journal article" date="2015" name="Fish Shellfish Immunol.">
        <title>Early steps in the European eel (Anguilla anguilla)-Vibrio vulnificus interaction in the gills: Role of the RtxA13 toxin.</title>
        <authorList>
            <person name="Callol A."/>
            <person name="Pajuelo D."/>
            <person name="Ebbesson L."/>
            <person name="Teles M."/>
            <person name="MacKenzie S."/>
            <person name="Amaro C."/>
        </authorList>
    </citation>
    <scope>NUCLEOTIDE SEQUENCE</scope>
</reference>
<reference evidence="1" key="1">
    <citation type="submission" date="2014-11" db="EMBL/GenBank/DDBJ databases">
        <authorList>
            <person name="Amaro Gonzalez C."/>
        </authorList>
    </citation>
    <scope>NUCLEOTIDE SEQUENCE</scope>
</reference>
<name>A0A0E9RZW6_ANGAN</name>
<evidence type="ECO:0000313" key="1">
    <source>
        <dbReference type="EMBL" id="JAH34641.1"/>
    </source>
</evidence>